<reference evidence="2 3" key="1">
    <citation type="submission" date="2020-08" db="EMBL/GenBank/DDBJ databases">
        <title>Genomic Encyclopedia of Type Strains, Phase III (KMG-III): the genomes of soil and plant-associated and newly described type strains.</title>
        <authorList>
            <person name="Whitman W."/>
        </authorList>
    </citation>
    <scope>NUCLEOTIDE SEQUENCE [LARGE SCALE GENOMIC DNA]</scope>
    <source>
        <strain evidence="2 3">CECT 8799</strain>
    </source>
</reference>
<accession>A0A7W4WAA4</accession>
<gene>
    <name evidence="2" type="ORF">FHS09_001391</name>
</gene>
<evidence type="ECO:0000256" key="1">
    <source>
        <dbReference type="SAM" id="SignalP"/>
    </source>
</evidence>
<keyword evidence="3" id="KW-1185">Reference proteome</keyword>
<dbReference type="Proteomes" id="UP000535937">
    <property type="component" value="Unassembled WGS sequence"/>
</dbReference>
<dbReference type="RefSeq" id="WP_183458071.1">
    <property type="nucleotide sequence ID" value="NZ_JACHWZ010000005.1"/>
</dbReference>
<dbReference type="AlphaFoldDB" id="A0A7W4WAA4"/>
<proteinExistence type="predicted"/>
<feature type="signal peptide" evidence="1">
    <location>
        <begin position="1"/>
        <end position="22"/>
    </location>
</feature>
<organism evidence="2 3">
    <name type="scientific">Microbulbifer rhizosphaerae</name>
    <dbReference type="NCBI Taxonomy" id="1562603"/>
    <lineage>
        <taxon>Bacteria</taxon>
        <taxon>Pseudomonadati</taxon>
        <taxon>Pseudomonadota</taxon>
        <taxon>Gammaproteobacteria</taxon>
        <taxon>Cellvibrionales</taxon>
        <taxon>Microbulbiferaceae</taxon>
        <taxon>Microbulbifer</taxon>
    </lineage>
</organism>
<evidence type="ECO:0000313" key="3">
    <source>
        <dbReference type="Proteomes" id="UP000535937"/>
    </source>
</evidence>
<evidence type="ECO:0008006" key="4">
    <source>
        <dbReference type="Google" id="ProtNLM"/>
    </source>
</evidence>
<dbReference type="EMBL" id="JACHWZ010000005">
    <property type="protein sequence ID" value="MBB3060572.1"/>
    <property type="molecule type" value="Genomic_DNA"/>
</dbReference>
<name>A0A7W4WAA4_9GAMM</name>
<sequence length="345" mass="37017">MKQINSVLLAATASFAAQTAFAHGDRAPIFLPEGHAPAGVMADHLHAKGEWMFGYRAMREEYSGIYRGSDEVEATDLAAADYSMMPTGMTMEMHMLDIMYAVSNDLTLMLMPQVMSMEMDMAMTGGGHGDMHGGHEMGSHRGRVSGTGDTVVGGLFRLAGAGAQRLHATLAVSAPTGSVDEKNADGTFVHYGMQLGTGTWDLLPSLTYTSALDRLSWGAQLSARLPMESENDSDFAFGERYGATAWSAYRVADWLSLSARLQYSKEGDIDGHYKGSHNHSSPADLQGNYGGEMLDLGLGFNLVAQGGALAGIRLGLEWVGDISAHYNGYQLAREDGVNMSLSYAF</sequence>
<keyword evidence="1" id="KW-0732">Signal</keyword>
<evidence type="ECO:0000313" key="2">
    <source>
        <dbReference type="EMBL" id="MBB3060572.1"/>
    </source>
</evidence>
<comment type="caution">
    <text evidence="2">The sequence shown here is derived from an EMBL/GenBank/DDBJ whole genome shotgun (WGS) entry which is preliminary data.</text>
</comment>
<feature type="chain" id="PRO_5031030911" description="MetA-pathway of phenol degradation" evidence="1">
    <location>
        <begin position="23"/>
        <end position="345"/>
    </location>
</feature>
<protein>
    <recommendedName>
        <fullName evidence="4">MetA-pathway of phenol degradation</fullName>
    </recommendedName>
</protein>